<protein>
    <recommendedName>
        <fullName evidence="5">SGNH/GDSL hydrolase family protein</fullName>
    </recommendedName>
</protein>
<dbReference type="RefSeq" id="WP_144041246.1">
    <property type="nucleotide sequence ID" value="NZ_BMPL01000018.1"/>
</dbReference>
<evidence type="ECO:0008006" key="5">
    <source>
        <dbReference type="Google" id="ProtNLM"/>
    </source>
</evidence>
<dbReference type="Proteomes" id="UP000318126">
    <property type="component" value="Unassembled WGS sequence"/>
</dbReference>
<keyword evidence="2" id="KW-0732">Signal</keyword>
<accession>A0A553JLA1</accession>
<dbReference type="GO" id="GO:0016788">
    <property type="term" value="F:hydrolase activity, acting on ester bonds"/>
    <property type="evidence" value="ECO:0007669"/>
    <property type="project" value="UniProtKB-ARBA"/>
</dbReference>
<dbReference type="OrthoDB" id="7443339at2"/>
<evidence type="ECO:0000256" key="2">
    <source>
        <dbReference type="SAM" id="SignalP"/>
    </source>
</evidence>
<name>A0A553JLA1_SHEHA</name>
<feature type="chain" id="PRO_5022120878" description="SGNH/GDSL hydrolase family protein" evidence="2">
    <location>
        <begin position="19"/>
        <end position="269"/>
    </location>
</feature>
<reference evidence="4" key="1">
    <citation type="submission" date="2019-07" db="EMBL/GenBank/DDBJ databases">
        <title>Shewanella sp. YLB-08 draft genomic sequence.</title>
        <authorList>
            <person name="Yu L."/>
        </authorList>
    </citation>
    <scope>NUCLEOTIDE SEQUENCE [LARGE SCALE GENOMIC DNA]</scope>
    <source>
        <strain evidence="4">JCM 20706</strain>
    </source>
</reference>
<dbReference type="Gene3D" id="3.40.50.1110">
    <property type="entry name" value="SGNH hydrolase"/>
    <property type="match status" value="1"/>
</dbReference>
<comment type="caution">
    <text evidence="3">The sequence shown here is derived from an EMBL/GenBank/DDBJ whole genome shotgun (WGS) entry which is preliminary data.</text>
</comment>
<keyword evidence="4" id="KW-1185">Reference proteome</keyword>
<gene>
    <name evidence="3" type="ORF">FN961_16320</name>
</gene>
<dbReference type="InterPro" id="IPR036514">
    <property type="entry name" value="SGNH_hydro_sf"/>
</dbReference>
<dbReference type="EMBL" id="VKGK01000021">
    <property type="protein sequence ID" value="TRY13216.1"/>
    <property type="molecule type" value="Genomic_DNA"/>
</dbReference>
<sequence>MRISILVTLLLSCLSACSQDNTSTNRTERPPTDLPKPDTNLPIPDNRNSTNYQVLLFGNSHTTRQAGLIKTLISAGDPDLAVEVVNAGGGFLDDNLNSTRQVTKLEEGSWTHIILQGQKYSQSGSKIYPTSAAQNWIIKTKKKGATPILFPEHPQKGNAGEGMRVHLIHKRIARLQMSCVAPVGLTWDKVLNTSPPLTLHHSDGNHASLTGSLLTALVFYEVITGSSADLLPYIPKIDVDEDTQQLLGQMASETIQANQPCKYEEGSRN</sequence>
<evidence type="ECO:0000256" key="1">
    <source>
        <dbReference type="SAM" id="MobiDB-lite"/>
    </source>
</evidence>
<organism evidence="3 4">
    <name type="scientific">Shewanella hanedai</name>
    <name type="common">Alteromonas hanedai</name>
    <dbReference type="NCBI Taxonomy" id="25"/>
    <lineage>
        <taxon>Bacteria</taxon>
        <taxon>Pseudomonadati</taxon>
        <taxon>Pseudomonadota</taxon>
        <taxon>Gammaproteobacteria</taxon>
        <taxon>Alteromonadales</taxon>
        <taxon>Shewanellaceae</taxon>
        <taxon>Shewanella</taxon>
    </lineage>
</organism>
<evidence type="ECO:0000313" key="3">
    <source>
        <dbReference type="EMBL" id="TRY13216.1"/>
    </source>
</evidence>
<feature type="signal peptide" evidence="2">
    <location>
        <begin position="1"/>
        <end position="18"/>
    </location>
</feature>
<feature type="region of interest" description="Disordered" evidence="1">
    <location>
        <begin position="19"/>
        <end position="45"/>
    </location>
</feature>
<proteinExistence type="predicted"/>
<evidence type="ECO:0000313" key="4">
    <source>
        <dbReference type="Proteomes" id="UP000318126"/>
    </source>
</evidence>
<dbReference type="AlphaFoldDB" id="A0A553JLA1"/>